<evidence type="ECO:0000313" key="4">
    <source>
        <dbReference type="WBParaSite" id="NBR_0001151301-mRNA-1"/>
    </source>
</evidence>
<accession>A0A0N4Y633</accession>
<keyword evidence="3" id="KW-1185">Reference proteome</keyword>
<evidence type="ECO:0000313" key="2">
    <source>
        <dbReference type="EMBL" id="VDL75110.1"/>
    </source>
</evidence>
<feature type="region of interest" description="Disordered" evidence="1">
    <location>
        <begin position="1"/>
        <end position="46"/>
    </location>
</feature>
<name>A0A0N4Y633_NIPBR</name>
<protein>
    <submittedName>
        <fullName evidence="4">Q_MOTIF domain-containing protein</fullName>
    </submittedName>
</protein>
<evidence type="ECO:0000313" key="3">
    <source>
        <dbReference type="Proteomes" id="UP000271162"/>
    </source>
</evidence>
<feature type="compositionally biased region" description="Basic and acidic residues" evidence="1">
    <location>
        <begin position="1"/>
        <end position="22"/>
    </location>
</feature>
<dbReference type="AlphaFoldDB" id="A0A0N4Y633"/>
<reference evidence="4" key="1">
    <citation type="submission" date="2017-02" db="UniProtKB">
        <authorList>
            <consortium name="WormBaseParasite"/>
        </authorList>
    </citation>
    <scope>IDENTIFICATION</scope>
</reference>
<dbReference type="Proteomes" id="UP000271162">
    <property type="component" value="Unassembled WGS sequence"/>
</dbReference>
<organism evidence="4">
    <name type="scientific">Nippostrongylus brasiliensis</name>
    <name type="common">Rat hookworm</name>
    <dbReference type="NCBI Taxonomy" id="27835"/>
    <lineage>
        <taxon>Eukaryota</taxon>
        <taxon>Metazoa</taxon>
        <taxon>Ecdysozoa</taxon>
        <taxon>Nematoda</taxon>
        <taxon>Chromadorea</taxon>
        <taxon>Rhabditida</taxon>
        <taxon>Rhabditina</taxon>
        <taxon>Rhabditomorpha</taxon>
        <taxon>Strongyloidea</taxon>
        <taxon>Heligmosomidae</taxon>
        <taxon>Nippostrongylus</taxon>
    </lineage>
</organism>
<evidence type="ECO:0000256" key="1">
    <source>
        <dbReference type="SAM" id="MobiDB-lite"/>
    </source>
</evidence>
<sequence length="213" mass="24480">MTKKIADPKKAADPKKSPDPKNKVALNKKQADAIRERVKKKRDARELAREEEKNYVEFRKMEILYQFRPKSAVASKSQDDSFPRRKRGVSMGFGERKAYFLSIRPNPKYATWFGKKKRLATPAVDSKNKIFLPVAPAPEKNIPKEIEEDDEIDESKTASVKKGVNAKNPFIKGCPFWTVVNGAELRHPPYTKKTFDVMGEMDTFKKDDVLFEK</sequence>
<proteinExistence type="predicted"/>
<gene>
    <name evidence="2" type="ORF">NBR_LOCUS11521</name>
</gene>
<dbReference type="EMBL" id="UYSL01020542">
    <property type="protein sequence ID" value="VDL75110.1"/>
    <property type="molecule type" value="Genomic_DNA"/>
</dbReference>
<dbReference type="WBParaSite" id="NBR_0001151301-mRNA-1">
    <property type="protein sequence ID" value="NBR_0001151301-mRNA-1"/>
    <property type="gene ID" value="NBR_0001151301"/>
</dbReference>
<reference evidence="2 3" key="2">
    <citation type="submission" date="2018-11" db="EMBL/GenBank/DDBJ databases">
        <authorList>
            <consortium name="Pathogen Informatics"/>
        </authorList>
    </citation>
    <scope>NUCLEOTIDE SEQUENCE [LARGE SCALE GENOMIC DNA]</scope>
</reference>